<proteinExistence type="predicted"/>
<dbReference type="AlphaFoldDB" id="D1NW87"/>
<protein>
    <submittedName>
        <fullName evidence="2">Uncharacterized protein</fullName>
    </submittedName>
</protein>
<evidence type="ECO:0000256" key="1">
    <source>
        <dbReference type="SAM" id="Phobius"/>
    </source>
</evidence>
<accession>D1NW87</accession>
<keyword evidence="1" id="KW-1133">Transmembrane helix</keyword>
<comment type="caution">
    <text evidence="2">The sequence shown here is derived from an EMBL/GenBank/DDBJ whole genome shotgun (WGS) entry which is preliminary data.</text>
</comment>
<keyword evidence="1" id="KW-0812">Transmembrane</keyword>
<name>D1NW87_9BIFI</name>
<gene>
    <name evidence="2" type="ORF">BIFGAL_04135</name>
</gene>
<organism evidence="2 3">
    <name type="scientific">Bifidobacterium gallicum DSM 20093 = LMG 11596</name>
    <dbReference type="NCBI Taxonomy" id="561180"/>
    <lineage>
        <taxon>Bacteria</taxon>
        <taxon>Bacillati</taxon>
        <taxon>Actinomycetota</taxon>
        <taxon>Actinomycetes</taxon>
        <taxon>Bifidobacteriales</taxon>
        <taxon>Bifidobacteriaceae</taxon>
        <taxon>Bifidobacterium</taxon>
    </lineage>
</organism>
<dbReference type="STRING" id="561180.BIFGAL_04135"/>
<reference evidence="2 3" key="1">
    <citation type="submission" date="2009-11" db="EMBL/GenBank/DDBJ databases">
        <authorList>
            <person name="Weinstock G."/>
            <person name="Sodergren E."/>
            <person name="Clifton S."/>
            <person name="Fulton L."/>
            <person name="Fulton B."/>
            <person name="Courtney L."/>
            <person name="Fronick C."/>
            <person name="Harrison M."/>
            <person name="Strong C."/>
            <person name="Farmer C."/>
            <person name="Delahaunty K."/>
            <person name="Markovic C."/>
            <person name="Hall O."/>
            <person name="Minx P."/>
            <person name="Tomlinson C."/>
            <person name="Mitreva M."/>
            <person name="Nelson J."/>
            <person name="Hou S."/>
            <person name="Wollam A."/>
            <person name="Pepin K.H."/>
            <person name="Johnson M."/>
            <person name="Bhonagiri V."/>
            <person name="Nash W.E."/>
            <person name="Warren W."/>
            <person name="Chinwalla A."/>
            <person name="Mardis E.R."/>
            <person name="Wilson R.K."/>
        </authorList>
    </citation>
    <scope>NUCLEOTIDE SEQUENCE [LARGE SCALE GENOMIC DNA]</scope>
    <source>
        <strain evidence="2 3">DSM 20093</strain>
    </source>
</reference>
<sequence>MNRAAFGGGGGRMHSLSMMVENGMVGIVVVFSIVVKIFRKQGDIAYKGRQNIADIETGNPRFTYSGTLLYVI</sequence>
<evidence type="ECO:0000313" key="2">
    <source>
        <dbReference type="EMBL" id="EFA22374.1"/>
    </source>
</evidence>
<keyword evidence="1" id="KW-0472">Membrane</keyword>
<dbReference type="Proteomes" id="UP000003656">
    <property type="component" value="Unassembled WGS sequence"/>
</dbReference>
<dbReference type="EMBL" id="ABXB03000004">
    <property type="protein sequence ID" value="EFA22374.1"/>
    <property type="molecule type" value="Genomic_DNA"/>
</dbReference>
<feature type="transmembrane region" description="Helical" evidence="1">
    <location>
        <begin position="20"/>
        <end position="38"/>
    </location>
</feature>
<evidence type="ECO:0000313" key="3">
    <source>
        <dbReference type="Proteomes" id="UP000003656"/>
    </source>
</evidence>